<sequence>QPPEAVTEATEGYRSEMDTIGDFIDECCVVHPTLKAFASDLYKAYELWCKDAGARPYSQRRLGLTLGERGFKRVTFKGHRLWEGIGLQPSVAERVDEEREREWGKGKGKENSYSAALRVVAKGDA</sequence>
<gene>
    <name evidence="2" type="ORF">EDC27_0115</name>
</gene>
<comment type="caution">
    <text evidence="2">The sequence shown here is derived from an EMBL/GenBank/DDBJ whole genome shotgun (WGS) entry which is preliminary data.</text>
</comment>
<evidence type="ECO:0000259" key="1">
    <source>
        <dbReference type="Pfam" id="PF03288"/>
    </source>
</evidence>
<evidence type="ECO:0000313" key="3">
    <source>
        <dbReference type="Proteomes" id="UP000276223"/>
    </source>
</evidence>
<dbReference type="RefSeq" id="WP_211334715.1">
    <property type="nucleotide sequence ID" value="NZ_RJVA01000003.1"/>
</dbReference>
<dbReference type="EMBL" id="RJVA01000003">
    <property type="protein sequence ID" value="ROR03379.1"/>
    <property type="molecule type" value="Genomic_DNA"/>
</dbReference>
<accession>A0A3N1VMU8</accession>
<reference evidence="2 3" key="1">
    <citation type="submission" date="2018-11" db="EMBL/GenBank/DDBJ databases">
        <title>Genomic Encyclopedia of Type Strains, Phase IV (KMG-IV): sequencing the most valuable type-strain genomes for metagenomic binning, comparative biology and taxonomic classification.</title>
        <authorList>
            <person name="Goeker M."/>
        </authorList>
    </citation>
    <scope>NUCLEOTIDE SEQUENCE [LARGE SCALE GENOMIC DNA]</scope>
    <source>
        <strain evidence="2 3">DSM 22027</strain>
    </source>
</reference>
<keyword evidence="3" id="KW-1185">Reference proteome</keyword>
<dbReference type="Proteomes" id="UP000276223">
    <property type="component" value="Unassembled WGS sequence"/>
</dbReference>
<dbReference type="Pfam" id="PF03288">
    <property type="entry name" value="Pox_D5"/>
    <property type="match status" value="1"/>
</dbReference>
<name>A0A3N1VMU8_9BACT</name>
<dbReference type="InterPro" id="IPR004968">
    <property type="entry name" value="DNA_primase/NTPase_C"/>
</dbReference>
<feature type="domain" description="DNA primase/nucleoside triphosphatase C-terminal" evidence="1">
    <location>
        <begin position="16"/>
        <end position="71"/>
    </location>
</feature>
<dbReference type="AlphaFoldDB" id="A0A3N1VMU8"/>
<evidence type="ECO:0000313" key="2">
    <source>
        <dbReference type="EMBL" id="ROR03379.1"/>
    </source>
</evidence>
<organism evidence="2 3">
    <name type="scientific">Desulfosoma caldarium</name>
    <dbReference type="NCBI Taxonomy" id="610254"/>
    <lineage>
        <taxon>Bacteria</taxon>
        <taxon>Pseudomonadati</taxon>
        <taxon>Thermodesulfobacteriota</taxon>
        <taxon>Syntrophobacteria</taxon>
        <taxon>Syntrophobacterales</taxon>
        <taxon>Syntrophobacteraceae</taxon>
        <taxon>Desulfosoma</taxon>
    </lineage>
</organism>
<feature type="non-terminal residue" evidence="2">
    <location>
        <position position="1"/>
    </location>
</feature>
<proteinExistence type="predicted"/>
<protein>
    <submittedName>
        <fullName evidence="2">Viral D5 protein-like</fullName>
    </submittedName>
</protein>